<evidence type="ECO:0000256" key="4">
    <source>
        <dbReference type="ARBA" id="ARBA00022989"/>
    </source>
</evidence>
<keyword evidence="2" id="KW-0813">Transport</keyword>
<feature type="domain" description="CBS" evidence="12">
    <location>
        <begin position="535"/>
        <end position="591"/>
    </location>
</feature>
<dbReference type="InterPro" id="IPR001807">
    <property type="entry name" value="ClC"/>
</dbReference>
<reference evidence="13 14" key="1">
    <citation type="submission" date="2011-11" db="EMBL/GenBank/DDBJ databases">
        <title>Complete sequence of Spirochaeta sp. grapes.</title>
        <authorList>
            <consortium name="US DOE Joint Genome Institute"/>
            <person name="Lucas S."/>
            <person name="Han J."/>
            <person name="Lapidus A."/>
            <person name="Cheng J.-F."/>
            <person name="Goodwin L."/>
            <person name="Pitluck S."/>
            <person name="Peters L."/>
            <person name="Ovchinnikova G."/>
            <person name="Munk A.C."/>
            <person name="Detter J.C."/>
            <person name="Han C."/>
            <person name="Tapia R."/>
            <person name="Land M."/>
            <person name="Hauser L."/>
            <person name="Kyrpides N."/>
            <person name="Ivanova N."/>
            <person name="Pagani I."/>
            <person name="Ritalahtilisa K."/>
            <person name="Loeffler F."/>
            <person name="Woyke T."/>
        </authorList>
    </citation>
    <scope>NUCLEOTIDE SEQUENCE [LARGE SCALE GENOMIC DNA]</scope>
    <source>
        <strain evidence="14">ATCC BAA-1885 / DSM 22778 / Grapes</strain>
    </source>
</reference>
<gene>
    <name evidence="13" type="ordered locus">SpiGrapes_0621</name>
</gene>
<keyword evidence="4 11" id="KW-1133">Transmembrane helix</keyword>
<keyword evidence="5" id="KW-0406">Ion transport</keyword>
<dbReference type="GO" id="GO:0005254">
    <property type="term" value="F:chloride channel activity"/>
    <property type="evidence" value="ECO:0007669"/>
    <property type="project" value="UniProtKB-KW"/>
</dbReference>
<dbReference type="Pfam" id="PF00571">
    <property type="entry name" value="CBS"/>
    <property type="match status" value="2"/>
</dbReference>
<feature type="transmembrane region" description="Helical" evidence="11">
    <location>
        <begin position="419"/>
        <end position="440"/>
    </location>
</feature>
<keyword evidence="8" id="KW-0868">Chloride</keyword>
<keyword evidence="6 11" id="KW-0472">Membrane</keyword>
<feature type="transmembrane region" description="Helical" evidence="11">
    <location>
        <begin position="212"/>
        <end position="237"/>
    </location>
</feature>
<feature type="transmembrane region" description="Helical" evidence="11">
    <location>
        <begin position="323"/>
        <end position="343"/>
    </location>
</feature>
<dbReference type="CDD" id="cd00400">
    <property type="entry name" value="Voltage_gated_ClC"/>
    <property type="match status" value="1"/>
</dbReference>
<dbReference type="InterPro" id="IPR046342">
    <property type="entry name" value="CBS_dom_sf"/>
</dbReference>
<dbReference type="AlphaFoldDB" id="G8QXG2"/>
<dbReference type="PANTHER" id="PTHR43427">
    <property type="entry name" value="CHLORIDE CHANNEL PROTEIN CLC-E"/>
    <property type="match status" value="1"/>
</dbReference>
<keyword evidence="7" id="KW-0869">Chloride channel</keyword>
<dbReference type="PROSITE" id="PS51371">
    <property type="entry name" value="CBS"/>
    <property type="match status" value="2"/>
</dbReference>
<feature type="transmembrane region" description="Helical" evidence="11">
    <location>
        <begin position="355"/>
        <end position="379"/>
    </location>
</feature>
<dbReference type="KEGG" id="sgp:SpiGrapes_0621"/>
<dbReference type="InterPro" id="IPR050368">
    <property type="entry name" value="ClC-type_chloride_channel"/>
</dbReference>
<dbReference type="OrthoDB" id="9812438at2"/>
<keyword evidence="3 11" id="KW-0812">Transmembrane</keyword>
<dbReference type="SUPFAM" id="SSF54631">
    <property type="entry name" value="CBS-domain pair"/>
    <property type="match status" value="1"/>
</dbReference>
<feature type="transmembrane region" description="Helical" evidence="11">
    <location>
        <begin position="291"/>
        <end position="311"/>
    </location>
</feature>
<evidence type="ECO:0000313" key="13">
    <source>
        <dbReference type="EMBL" id="AEV28463.1"/>
    </source>
</evidence>
<evidence type="ECO:0000313" key="14">
    <source>
        <dbReference type="Proteomes" id="UP000005632"/>
    </source>
</evidence>
<dbReference type="PANTHER" id="PTHR43427:SF6">
    <property type="entry name" value="CHLORIDE CHANNEL PROTEIN CLC-E"/>
    <property type="match status" value="1"/>
</dbReference>
<dbReference type="Gene3D" id="1.10.3080.10">
    <property type="entry name" value="Clc chloride channel"/>
    <property type="match status" value="1"/>
</dbReference>
<accession>G8QXG2</accession>
<evidence type="ECO:0000256" key="9">
    <source>
        <dbReference type="ARBA" id="ARBA00023303"/>
    </source>
</evidence>
<feature type="transmembrane region" description="Helical" evidence="11">
    <location>
        <begin position="78"/>
        <end position="97"/>
    </location>
</feature>
<sequence length="591" mass="63047">MPKTVDNHGSSSYEQVRLTQDNQIKRTMFISLLCVFVGIIAGFGAVGFRYLIDFFYNLFFHGILSFEGKDATAAISRWGKYVILVPAFGIALANFITEKWAPEAKGHGVPEVMAAVALNQGKIRPVVALVKTFASAITIGSGGSVGREGPIVQIGSSFGSTLGQMFKLSSRETIILVGAGAAGGISATFNAPIGGVMFALELILPEYSIMTIMPLVVSSTVATYLAAIFLGTSPAFIIPQYSMVSPYELIFHIFLGLLAGLLSVGFIKAVYRVEDAIDKIKVPSLVKSLVGGTLIGVIGYLSLTFFGAYYIFGVGYEFMDFVLANQATSFFMLLLLIGLKVLANTLTLGSGGSGGIFAPSLFLGAALGGAVGIVVNAAFPGSTGSVAAYAMVGMAAVVSGVTGGVLTSIIMLFEMTRNYEIMLPVMLAAVIAHFIAKLLYSDTMYTKKLTRRGVQIQLDKRISTFKGLSVADILKKGIVSCQPSDTVKDTLSVMYTHELGVLPVIDAEQNVLGTISYKELYKAKAADTDTIGPYVFRHPITIPSKSNLSDALEVMEKGKSDILVVQDGNKNLGIITIKRIVRFTMEKSRLS</sequence>
<dbReference type="GO" id="GO:0034707">
    <property type="term" value="C:chloride channel complex"/>
    <property type="evidence" value="ECO:0007669"/>
    <property type="project" value="UniProtKB-KW"/>
</dbReference>
<evidence type="ECO:0000256" key="2">
    <source>
        <dbReference type="ARBA" id="ARBA00022448"/>
    </source>
</evidence>
<keyword evidence="10" id="KW-0129">CBS domain</keyword>
<dbReference type="RefSeq" id="WP_014269312.1">
    <property type="nucleotide sequence ID" value="NC_016633.1"/>
</dbReference>
<dbReference type="Proteomes" id="UP000005632">
    <property type="component" value="Chromosome"/>
</dbReference>
<feature type="transmembrane region" description="Helical" evidence="11">
    <location>
        <begin position="174"/>
        <end position="200"/>
    </location>
</feature>
<dbReference type="EMBL" id="CP003155">
    <property type="protein sequence ID" value="AEV28463.1"/>
    <property type="molecule type" value="Genomic_DNA"/>
</dbReference>
<dbReference type="eggNOG" id="COG0517">
    <property type="taxonomic scope" value="Bacteria"/>
</dbReference>
<keyword evidence="9" id="KW-0407">Ion channel</keyword>
<name>G8QXG2_SPHPG</name>
<feature type="transmembrane region" description="Helical" evidence="11">
    <location>
        <begin position="386"/>
        <end position="413"/>
    </location>
</feature>
<dbReference type="InterPro" id="IPR000644">
    <property type="entry name" value="CBS_dom"/>
</dbReference>
<evidence type="ECO:0000256" key="10">
    <source>
        <dbReference type="PROSITE-ProRule" id="PRU00703"/>
    </source>
</evidence>
<evidence type="ECO:0000256" key="11">
    <source>
        <dbReference type="SAM" id="Phobius"/>
    </source>
</evidence>
<dbReference type="STRING" id="158190.SpiGrapes_0621"/>
<proteinExistence type="predicted"/>
<evidence type="ECO:0000256" key="1">
    <source>
        <dbReference type="ARBA" id="ARBA00004141"/>
    </source>
</evidence>
<evidence type="ECO:0000259" key="12">
    <source>
        <dbReference type="PROSITE" id="PS51371"/>
    </source>
</evidence>
<evidence type="ECO:0000256" key="8">
    <source>
        <dbReference type="ARBA" id="ARBA00023214"/>
    </source>
</evidence>
<dbReference type="CDD" id="cd02205">
    <property type="entry name" value="CBS_pair_SF"/>
    <property type="match status" value="1"/>
</dbReference>
<dbReference type="SMART" id="SM00116">
    <property type="entry name" value="CBS"/>
    <property type="match status" value="2"/>
</dbReference>
<feature type="domain" description="CBS" evidence="12">
    <location>
        <begin position="474"/>
        <end position="530"/>
    </location>
</feature>
<evidence type="ECO:0000256" key="7">
    <source>
        <dbReference type="ARBA" id="ARBA00023173"/>
    </source>
</evidence>
<comment type="subcellular location">
    <subcellularLocation>
        <location evidence="1">Membrane</location>
        <topology evidence="1">Multi-pass membrane protein</topology>
    </subcellularLocation>
</comment>
<feature type="transmembrane region" description="Helical" evidence="11">
    <location>
        <begin position="249"/>
        <end position="271"/>
    </location>
</feature>
<evidence type="ECO:0000256" key="5">
    <source>
        <dbReference type="ARBA" id="ARBA00023065"/>
    </source>
</evidence>
<evidence type="ECO:0000256" key="6">
    <source>
        <dbReference type="ARBA" id="ARBA00023136"/>
    </source>
</evidence>
<dbReference type="Pfam" id="PF00654">
    <property type="entry name" value="Voltage_CLC"/>
    <property type="match status" value="1"/>
</dbReference>
<dbReference type="eggNOG" id="COG0038">
    <property type="taxonomic scope" value="Bacteria"/>
</dbReference>
<dbReference type="SUPFAM" id="SSF81340">
    <property type="entry name" value="Clc chloride channel"/>
    <property type="match status" value="1"/>
</dbReference>
<keyword evidence="14" id="KW-1185">Reference proteome</keyword>
<feature type="transmembrane region" description="Helical" evidence="11">
    <location>
        <begin position="27"/>
        <end position="52"/>
    </location>
</feature>
<dbReference type="HOGENOM" id="CLU_015263_5_1_12"/>
<dbReference type="Gene3D" id="3.10.580.10">
    <property type="entry name" value="CBS-domain"/>
    <property type="match status" value="2"/>
</dbReference>
<dbReference type="PRINTS" id="PR00762">
    <property type="entry name" value="CLCHANNEL"/>
</dbReference>
<protein>
    <submittedName>
        <fullName evidence="13">Chloride channel protein EriC</fullName>
    </submittedName>
</protein>
<organism evidence="13 14">
    <name type="scientific">Sphaerochaeta pleomorpha (strain ATCC BAA-1885 / DSM 22778 / Grapes)</name>
    <dbReference type="NCBI Taxonomy" id="158190"/>
    <lineage>
        <taxon>Bacteria</taxon>
        <taxon>Pseudomonadati</taxon>
        <taxon>Spirochaetota</taxon>
        <taxon>Spirochaetia</taxon>
        <taxon>Spirochaetales</taxon>
        <taxon>Sphaerochaetaceae</taxon>
        <taxon>Sphaerochaeta</taxon>
    </lineage>
</organism>
<dbReference type="InterPro" id="IPR014743">
    <property type="entry name" value="Cl-channel_core"/>
</dbReference>
<evidence type="ECO:0000256" key="3">
    <source>
        <dbReference type="ARBA" id="ARBA00022692"/>
    </source>
</evidence>